<feature type="domain" description="ABC transmembrane type-1" evidence="6">
    <location>
        <begin position="164"/>
        <end position="367"/>
    </location>
</feature>
<dbReference type="RefSeq" id="WP_237817459.1">
    <property type="nucleotide sequence ID" value="NZ_JAKLTQ010000001.1"/>
</dbReference>
<keyword evidence="2 5" id="KW-0812">Transmembrane</keyword>
<dbReference type="SUPFAM" id="SSF161098">
    <property type="entry name" value="MetI-like"/>
    <property type="match status" value="1"/>
</dbReference>
<keyword evidence="5" id="KW-0813">Transport</keyword>
<accession>A0ABS9L151</accession>
<feature type="transmembrane region" description="Helical" evidence="5">
    <location>
        <begin position="209"/>
        <end position="228"/>
    </location>
</feature>
<dbReference type="InterPro" id="IPR000515">
    <property type="entry name" value="MetI-like"/>
</dbReference>
<feature type="transmembrane region" description="Helical" evidence="5">
    <location>
        <begin position="234"/>
        <end position="256"/>
    </location>
</feature>
<proteinExistence type="inferred from homology"/>
<gene>
    <name evidence="7" type="ORF">LVY72_00320</name>
</gene>
<dbReference type="Proteomes" id="UP001165368">
    <property type="component" value="Unassembled WGS sequence"/>
</dbReference>
<dbReference type="InterPro" id="IPR051408">
    <property type="entry name" value="Phosphate_transprt_permease"/>
</dbReference>
<comment type="caution">
    <text evidence="7">The sequence shown here is derived from an EMBL/GenBank/DDBJ whole genome shotgun (WGS) entry which is preliminary data.</text>
</comment>
<evidence type="ECO:0000256" key="3">
    <source>
        <dbReference type="ARBA" id="ARBA00022989"/>
    </source>
</evidence>
<dbReference type="InterPro" id="IPR035906">
    <property type="entry name" value="MetI-like_sf"/>
</dbReference>
<feature type="transmembrane region" description="Helical" evidence="5">
    <location>
        <begin position="105"/>
        <end position="129"/>
    </location>
</feature>
<dbReference type="EMBL" id="JAKLTQ010000001">
    <property type="protein sequence ID" value="MCG2620353.1"/>
    <property type="molecule type" value="Genomic_DNA"/>
</dbReference>
<keyword evidence="4 5" id="KW-0472">Membrane</keyword>
<evidence type="ECO:0000259" key="6">
    <source>
        <dbReference type="PROSITE" id="PS50928"/>
    </source>
</evidence>
<sequence length="411" mass="43726">MTVLEYHDAASGPVAADAPRTFLPQQDRDPAPAEQARIRPGASANAKLAVAGAAAAGLSMGLLLTAGIGLIPPGWTLIVSYLWFVLIYSTLVFMREQFSAVRDRFVTVLMVSAGVTVLGTLALVIGFVFTRGQEPLAYWNFFSQDMTGVGPLSGLDQGGILHALVGTLQQIGIALAITLPLGLTTAIYLNEVGGRFAKVVRTVVEAMTALPSVVAGLFIYASVVMVITHQTNGFAAALAITVLMLPIMIRSADVVLRLVPGNLREAGLALGAGQWAVVWHVVLPTVRSGLATAVILATAHGIGETAPVLLTSGFTGVMNFNPFYGPQTPLPLAALELVRSPVPQMVARGFATAAFLLFVVLVLFILARWVGGQEAGKATDAQLRRMAARSRRDLPRIEKNYHDFNYQQEKE</sequence>
<feature type="transmembrane region" description="Helical" evidence="5">
    <location>
        <begin position="48"/>
        <end position="68"/>
    </location>
</feature>
<dbReference type="PANTHER" id="PTHR42922:SF1">
    <property type="entry name" value="PHOSPHATE TRANSPORT SYSTEM PERMEASE PROTEIN PSTA"/>
    <property type="match status" value="1"/>
</dbReference>
<comment type="similarity">
    <text evidence="5">Belongs to the binding-protein-dependent transport system permease family.</text>
</comment>
<organism evidence="7 8">
    <name type="scientific">Arthrobacter hankyongi</name>
    <dbReference type="NCBI Taxonomy" id="2904801"/>
    <lineage>
        <taxon>Bacteria</taxon>
        <taxon>Bacillati</taxon>
        <taxon>Actinomycetota</taxon>
        <taxon>Actinomycetes</taxon>
        <taxon>Micrococcales</taxon>
        <taxon>Micrococcaceae</taxon>
        <taxon>Arthrobacter</taxon>
    </lineage>
</organism>
<feature type="transmembrane region" description="Helical" evidence="5">
    <location>
        <begin position="171"/>
        <end position="189"/>
    </location>
</feature>
<evidence type="ECO:0000256" key="4">
    <source>
        <dbReference type="ARBA" id="ARBA00023136"/>
    </source>
</evidence>
<keyword evidence="3 5" id="KW-1133">Transmembrane helix</keyword>
<comment type="subcellular location">
    <subcellularLocation>
        <location evidence="5">Cell membrane</location>
        <topology evidence="5">Multi-pass membrane protein</topology>
    </subcellularLocation>
    <subcellularLocation>
        <location evidence="1">Membrane</location>
        <topology evidence="1">Multi-pass membrane protein</topology>
    </subcellularLocation>
</comment>
<protein>
    <submittedName>
        <fullName evidence="7">ABC transporter permease subunit</fullName>
    </submittedName>
</protein>
<dbReference type="Pfam" id="PF00528">
    <property type="entry name" value="BPD_transp_1"/>
    <property type="match status" value="1"/>
</dbReference>
<dbReference type="Gene3D" id="1.10.3720.10">
    <property type="entry name" value="MetI-like"/>
    <property type="match status" value="1"/>
</dbReference>
<dbReference type="PANTHER" id="PTHR42922">
    <property type="entry name" value="PHOSPHATE TRANSPORT SYSTEM PERMEASE PROTEIN PSTA"/>
    <property type="match status" value="1"/>
</dbReference>
<evidence type="ECO:0000313" key="7">
    <source>
        <dbReference type="EMBL" id="MCG2620353.1"/>
    </source>
</evidence>
<evidence type="ECO:0000256" key="1">
    <source>
        <dbReference type="ARBA" id="ARBA00004141"/>
    </source>
</evidence>
<reference evidence="7" key="1">
    <citation type="submission" date="2022-01" db="EMBL/GenBank/DDBJ databases">
        <authorList>
            <person name="Jo J.-H."/>
            <person name="Im W.-T."/>
        </authorList>
    </citation>
    <scope>NUCLEOTIDE SEQUENCE</scope>
    <source>
        <strain evidence="7">I2-34</strain>
    </source>
</reference>
<evidence type="ECO:0000256" key="2">
    <source>
        <dbReference type="ARBA" id="ARBA00022692"/>
    </source>
</evidence>
<name>A0ABS9L151_9MICC</name>
<dbReference type="PROSITE" id="PS50928">
    <property type="entry name" value="ABC_TM1"/>
    <property type="match status" value="1"/>
</dbReference>
<dbReference type="CDD" id="cd06261">
    <property type="entry name" value="TM_PBP2"/>
    <property type="match status" value="1"/>
</dbReference>
<feature type="transmembrane region" description="Helical" evidence="5">
    <location>
        <begin position="74"/>
        <end position="93"/>
    </location>
</feature>
<feature type="transmembrane region" description="Helical" evidence="5">
    <location>
        <begin position="345"/>
        <end position="367"/>
    </location>
</feature>
<evidence type="ECO:0000256" key="5">
    <source>
        <dbReference type="RuleBase" id="RU363032"/>
    </source>
</evidence>
<keyword evidence="8" id="KW-1185">Reference proteome</keyword>
<evidence type="ECO:0000313" key="8">
    <source>
        <dbReference type="Proteomes" id="UP001165368"/>
    </source>
</evidence>